<dbReference type="EMBL" id="JARUJP010000006">
    <property type="protein sequence ID" value="MDW8800816.1"/>
    <property type="molecule type" value="Genomic_DNA"/>
</dbReference>
<sequence>MANFISNMVKNGTDMDDAVIANSMMGSAKAAADAYLNATMLSATPELRAMYASSLNQIIAGHSALVELTVNRDWEKPYNSPVQQLAEAYDKSKDTV</sequence>
<dbReference type="RefSeq" id="WP_261672567.1">
    <property type="nucleotide sequence ID" value="NZ_JARUJP010000006.1"/>
</dbReference>
<comment type="subcellular location">
    <subcellularLocation>
        <location evidence="2">Spore coat</location>
    </subcellularLocation>
</comment>
<dbReference type="PANTHER" id="PTHR39183:SF1">
    <property type="entry name" value="SPORE COAT PROTEIN F-LIKE PROTEIN YHCQ"/>
    <property type="match status" value="1"/>
</dbReference>
<evidence type="ECO:0000313" key="4">
    <source>
        <dbReference type="EMBL" id="MDW8800816.1"/>
    </source>
</evidence>
<dbReference type="InterPro" id="IPR012851">
    <property type="entry name" value="Spore_coat_CotF-like"/>
</dbReference>
<comment type="caution">
    <text evidence="4">The sequence shown here is derived from an EMBL/GenBank/DDBJ whole genome shotgun (WGS) entry which is preliminary data.</text>
</comment>
<keyword evidence="1" id="KW-0749">Sporulation</keyword>
<gene>
    <name evidence="4" type="ORF">P8V03_06575</name>
</gene>
<keyword evidence="4" id="KW-0946">Virion</keyword>
<proteinExistence type="inferred from homology"/>
<reference evidence="4 5" key="1">
    <citation type="submission" date="2023-04" db="EMBL/GenBank/DDBJ databases">
        <title>Clostridium tannerae sp. nov., isolated from the fecal material of an alpaca.</title>
        <authorList>
            <person name="Miller S."/>
            <person name="Hendry M."/>
            <person name="King J."/>
            <person name="Sankaranarayanan K."/>
            <person name="Lawson P.A."/>
        </authorList>
    </citation>
    <scope>NUCLEOTIDE SEQUENCE [LARGE SCALE GENOMIC DNA]</scope>
    <source>
        <strain evidence="4 5">A1-XYC3</strain>
    </source>
</reference>
<evidence type="ECO:0000256" key="1">
    <source>
        <dbReference type="ARBA" id="ARBA00022969"/>
    </source>
</evidence>
<dbReference type="InterPro" id="IPR012347">
    <property type="entry name" value="Ferritin-like"/>
</dbReference>
<protein>
    <submittedName>
        <fullName evidence="4">Spore coat protein</fullName>
    </submittedName>
</protein>
<accession>A0ABU4JRN7</accession>
<evidence type="ECO:0000313" key="5">
    <source>
        <dbReference type="Proteomes" id="UP001281656"/>
    </source>
</evidence>
<name>A0ABU4JRN7_9CLOT</name>
<dbReference type="PANTHER" id="PTHR39183">
    <property type="entry name" value="SPORE COAT PROTEIN F-LIKE PROTEIN YHCQ"/>
    <property type="match status" value="1"/>
</dbReference>
<dbReference type="Gene3D" id="1.20.1260.10">
    <property type="match status" value="1"/>
</dbReference>
<evidence type="ECO:0000256" key="3">
    <source>
        <dbReference type="ARBA" id="ARBA00024344"/>
    </source>
</evidence>
<organism evidence="4 5">
    <name type="scientific">Clostridium tanneri</name>
    <dbReference type="NCBI Taxonomy" id="3037988"/>
    <lineage>
        <taxon>Bacteria</taxon>
        <taxon>Bacillati</taxon>
        <taxon>Bacillota</taxon>
        <taxon>Clostridia</taxon>
        <taxon>Eubacteriales</taxon>
        <taxon>Clostridiaceae</taxon>
        <taxon>Clostridium</taxon>
    </lineage>
</organism>
<keyword evidence="5" id="KW-1185">Reference proteome</keyword>
<keyword evidence="4" id="KW-0167">Capsid protein</keyword>
<dbReference type="Pfam" id="PF07875">
    <property type="entry name" value="Coat_F"/>
    <property type="match status" value="1"/>
</dbReference>
<dbReference type="Proteomes" id="UP001281656">
    <property type="component" value="Unassembled WGS sequence"/>
</dbReference>
<evidence type="ECO:0000256" key="2">
    <source>
        <dbReference type="ARBA" id="ARBA00024325"/>
    </source>
</evidence>
<comment type="similarity">
    <text evidence="3">Belongs to the CotF family.</text>
</comment>